<keyword evidence="1" id="KW-0698">rRNA processing</keyword>
<dbReference type="PANTHER" id="PTHR37426">
    <property type="entry name" value="RIBOSOMAL RNA LARGE SUBUNIT METHYLTRANSFERASE J"/>
    <property type="match status" value="1"/>
</dbReference>
<dbReference type="GO" id="GO:0003723">
    <property type="term" value="F:RNA binding"/>
    <property type="evidence" value="ECO:0007669"/>
    <property type="project" value="UniProtKB-UniRule"/>
</dbReference>
<keyword evidence="1 2" id="KW-0808">Transferase</keyword>
<dbReference type="InterPro" id="IPR007473">
    <property type="entry name" value="RlmJ"/>
</dbReference>
<comment type="subunit">
    <text evidence="1">Monomer.</text>
</comment>
<keyword evidence="3" id="KW-1185">Reference proteome</keyword>
<dbReference type="GO" id="GO:0005829">
    <property type="term" value="C:cytosol"/>
    <property type="evidence" value="ECO:0007669"/>
    <property type="project" value="TreeGrafter"/>
</dbReference>
<dbReference type="Gene3D" id="3.40.50.150">
    <property type="entry name" value="Vaccinia Virus protein VP39"/>
    <property type="match status" value="1"/>
</dbReference>
<dbReference type="GO" id="GO:0036307">
    <property type="term" value="F:23S rRNA (adenine(2030)-N(6))-methyltransferase activity"/>
    <property type="evidence" value="ECO:0007669"/>
    <property type="project" value="UniProtKB-UniRule"/>
</dbReference>
<accession>A0A552X1D8</accession>
<dbReference type="AlphaFoldDB" id="A0A552X1D8"/>
<feature type="active site" description="Proton acceptor" evidence="1">
    <location>
        <position position="179"/>
    </location>
</feature>
<name>A0A552X1D8_9GAMM</name>
<proteinExistence type="inferred from homology"/>
<dbReference type="HAMAP" id="MF_00934">
    <property type="entry name" value="23SrRNA_methyltr_J"/>
    <property type="match status" value="1"/>
</dbReference>
<feature type="binding site" evidence="1">
    <location>
        <position position="48"/>
    </location>
    <ligand>
        <name>S-adenosyl-L-methionine</name>
        <dbReference type="ChEBI" id="CHEBI:59789"/>
    </ligand>
</feature>
<gene>
    <name evidence="1" type="primary">rlmJ</name>
    <name evidence="2" type="ORF">FM042_07645</name>
</gene>
<feature type="binding site" evidence="1">
    <location>
        <position position="116"/>
    </location>
    <ligand>
        <name>S-adenosyl-L-methionine</name>
        <dbReference type="ChEBI" id="CHEBI:59789"/>
    </ligand>
</feature>
<dbReference type="OrthoDB" id="9791274at2"/>
<comment type="catalytic activity">
    <reaction evidence="1">
        <text>adenosine(2030) in 23S rRNA + S-adenosyl-L-methionine = N(6)-methyladenosine(2030) in 23S rRNA + S-adenosyl-L-homocysteine + H(+)</text>
        <dbReference type="Rhea" id="RHEA:43736"/>
        <dbReference type="Rhea" id="RHEA-COMP:10668"/>
        <dbReference type="Rhea" id="RHEA-COMP:10669"/>
        <dbReference type="ChEBI" id="CHEBI:15378"/>
        <dbReference type="ChEBI" id="CHEBI:57856"/>
        <dbReference type="ChEBI" id="CHEBI:59789"/>
        <dbReference type="ChEBI" id="CHEBI:74411"/>
        <dbReference type="ChEBI" id="CHEBI:74449"/>
        <dbReference type="EC" id="2.1.1.266"/>
    </reaction>
</comment>
<feature type="binding site" evidence="1">
    <location>
        <position position="179"/>
    </location>
    <ligand>
        <name>S-adenosyl-L-methionine</name>
        <dbReference type="ChEBI" id="CHEBI:59789"/>
    </ligand>
</feature>
<feature type="binding site" evidence="1">
    <location>
        <position position="25"/>
    </location>
    <ligand>
        <name>S-adenosyl-L-methionine</name>
        <dbReference type="ChEBI" id="CHEBI:59789"/>
    </ligand>
</feature>
<feature type="binding site" evidence="1">
    <location>
        <begin position="158"/>
        <end position="159"/>
    </location>
    <ligand>
        <name>S-adenosyl-L-methionine</name>
        <dbReference type="ChEBI" id="CHEBI:59789"/>
    </ligand>
</feature>
<dbReference type="GO" id="GO:0070475">
    <property type="term" value="P:rRNA base methylation"/>
    <property type="evidence" value="ECO:0007669"/>
    <property type="project" value="UniProtKB-UniRule"/>
</dbReference>
<dbReference type="Pfam" id="PF04378">
    <property type="entry name" value="RsmJ"/>
    <property type="match status" value="1"/>
</dbReference>
<comment type="function">
    <text evidence="1">Specifically methylates the adenine in position 2030 of 23S rRNA.</text>
</comment>
<dbReference type="Proteomes" id="UP000320359">
    <property type="component" value="Unassembled WGS sequence"/>
</dbReference>
<evidence type="ECO:0000256" key="1">
    <source>
        <dbReference type="HAMAP-Rule" id="MF_00934"/>
    </source>
</evidence>
<comment type="similarity">
    <text evidence="1">Belongs to the RlmJ family.</text>
</comment>
<sequence>MERGRFVLSYQHGYHAGNPADVHKHLTLLAVIRRLQEKPSAIHFFDTHAGRGWYDLRGPQAQKNGEFREGVGRVLAARDALTNSSQGDLWSQFFSVLANAHATPPVVSDLQFYPGSPAWVASQRRENDRHTVFELHPTEHDELTQIGKRRTGFVVYGDGLHGLIKNLPPKTPRLLVLIDPAYEVKDEYADVSATVGRALKQCRHGVVLVWYPLLPAARHEAMLSDLQQLATPCIRSEFHYKKQSDQRGMYGSGMLIFNPPWQLDTVLHEAFAPVQSLYEPAATHHVDWLNAEV</sequence>
<protein>
    <recommendedName>
        <fullName evidence="1">Ribosomal RNA large subunit methyltransferase J</fullName>
        <ecNumber evidence="1">2.1.1.266</ecNumber>
    </recommendedName>
    <alternativeName>
        <fullName evidence="1">23S rRNA (adenine(2030)-N6)-methyltransferase</fullName>
    </alternativeName>
    <alternativeName>
        <fullName evidence="1">23S rRNA m6A2030 methyltransferase</fullName>
    </alternativeName>
</protein>
<reference evidence="2 3" key="1">
    <citation type="submission" date="2019-07" db="EMBL/GenBank/DDBJ databases">
        <authorList>
            <person name="Yang M."/>
            <person name="Zhao D."/>
            <person name="Xiang H."/>
        </authorList>
    </citation>
    <scope>NUCLEOTIDE SEQUENCE [LARGE SCALE GENOMIC DNA]</scope>
    <source>
        <strain evidence="2 3">IM1326</strain>
    </source>
</reference>
<dbReference type="EMBL" id="VJWL01000002">
    <property type="protein sequence ID" value="TRW48847.1"/>
    <property type="molecule type" value="Genomic_DNA"/>
</dbReference>
<organism evidence="2 3">
    <name type="scientific">Aliidiomarina halalkaliphila</name>
    <dbReference type="NCBI Taxonomy" id="2593535"/>
    <lineage>
        <taxon>Bacteria</taxon>
        <taxon>Pseudomonadati</taxon>
        <taxon>Pseudomonadota</taxon>
        <taxon>Gammaproteobacteria</taxon>
        <taxon>Alteromonadales</taxon>
        <taxon>Idiomarinaceae</taxon>
        <taxon>Aliidiomarina</taxon>
    </lineage>
</organism>
<keyword evidence="1" id="KW-0949">S-adenosyl-L-methionine</keyword>
<comment type="caution">
    <text evidence="2">The sequence shown here is derived from an EMBL/GenBank/DDBJ whole genome shotgun (WGS) entry which is preliminary data.</text>
</comment>
<dbReference type="InterPro" id="IPR029063">
    <property type="entry name" value="SAM-dependent_MTases_sf"/>
</dbReference>
<evidence type="ECO:0000313" key="2">
    <source>
        <dbReference type="EMBL" id="TRW48847.1"/>
    </source>
</evidence>
<feature type="site" description="Interaction with substrate rRNA" evidence="1">
    <location>
        <position position="10"/>
    </location>
</feature>
<feature type="binding site" evidence="1">
    <location>
        <position position="134"/>
    </location>
    <ligand>
        <name>S-adenosyl-L-methionine</name>
        <dbReference type="ChEBI" id="CHEBI:59789"/>
    </ligand>
</feature>
<keyword evidence="1 2" id="KW-0489">Methyltransferase</keyword>
<dbReference type="EC" id="2.1.1.266" evidence="1"/>
<evidence type="ECO:0000313" key="3">
    <source>
        <dbReference type="Proteomes" id="UP000320359"/>
    </source>
</evidence>
<dbReference type="PANTHER" id="PTHR37426:SF1">
    <property type="entry name" value="RIBOSOMAL RNA LARGE SUBUNIT METHYLTRANSFERASE J"/>
    <property type="match status" value="1"/>
</dbReference>
<dbReference type="SUPFAM" id="SSF53335">
    <property type="entry name" value="S-adenosyl-L-methionine-dependent methyltransferases"/>
    <property type="match status" value="1"/>
</dbReference>
<keyword evidence="1" id="KW-0694">RNA-binding</keyword>